<keyword evidence="2" id="KW-1185">Reference proteome</keyword>
<sequence length="749" mass="86596">MVGACVESGCVVEVAVDVRVGVVGYETVWSAQNQMTERSGRRLRQRSGAQKEIDPLVVDSVISQVLQYLLLRKNNCKTEYIELLTVIFKVFVKLHRIQNLISKMFPVLKELSDGEGGVTNDTLFFGDAAFEHRIENLFPDEVLHCFSDCITHLASWQIMNLFKTFLYHLKLCVDDNQLCSIKDDTKLLYIETIGLFLCKFLCSVRVAEHTVPDLVVNKFVKSMDELKSILSKFGNNLIIMEHHSNTTISIKKKMVFTNEEYADMHLVYGEMRCNARVAQCRYAEKLPDRQHPTHSTFTALHQRLRETGSVVQKKNERGRYNGVTAEHEDVILVEVEENPEISHSNLVFLQFKKGKLSSENKNTITETVLQICVQIVDMLVSQKIQSLTLYALTLKIYLSTNQDISPHINELEGYVEMALCVTTEETDHEGIILFLSTILHHKSKFKIVQDDFILKIWNKYKDAEVTTELLEERGKLIVLVFEHISSESFTNITTDLLNSMEMSRCYKNDNFPNYIDIWNSILPCNFNPVKSSIWLQTLQKLQECLIRTLTENNSILIQRKIIELEVHLVQTVHIQLNIPLLDTVLLMTDQCMKLRFLEIGNSCIKLLDVLLRYRKPLITDILPSFLQQYRILLQYLCEKSDSNSCDINVIPLEKSAHNFEMLTKNLVSYGRHVARIVPYLIADILKQYEVISLIPETKIHIDNCVYSLLELCDQHAISYLMRVLSTASTEIFKFMYENYNKYYRYKGKV</sequence>
<comment type="caution">
    <text evidence="1">The sequence shown here is derived from an EMBL/GenBank/DDBJ whole genome shotgun (WGS) entry which is preliminary data.</text>
</comment>
<name>A0ACB9TVX8_HOLOL</name>
<organism evidence="1 2">
    <name type="scientific">Holotrichia oblita</name>
    <name type="common">Chafer beetle</name>
    <dbReference type="NCBI Taxonomy" id="644536"/>
    <lineage>
        <taxon>Eukaryota</taxon>
        <taxon>Metazoa</taxon>
        <taxon>Ecdysozoa</taxon>
        <taxon>Arthropoda</taxon>
        <taxon>Hexapoda</taxon>
        <taxon>Insecta</taxon>
        <taxon>Pterygota</taxon>
        <taxon>Neoptera</taxon>
        <taxon>Endopterygota</taxon>
        <taxon>Coleoptera</taxon>
        <taxon>Polyphaga</taxon>
        <taxon>Scarabaeiformia</taxon>
        <taxon>Scarabaeidae</taxon>
        <taxon>Melolonthinae</taxon>
        <taxon>Holotrichia</taxon>
    </lineage>
</organism>
<protein>
    <submittedName>
        <fullName evidence="1">Unhealthy ribosome biogenesis protein 2</fullName>
    </submittedName>
</protein>
<reference evidence="1" key="1">
    <citation type="submission" date="2022-04" db="EMBL/GenBank/DDBJ databases">
        <title>Chromosome-scale genome assembly of Holotrichia oblita Faldermann.</title>
        <authorList>
            <person name="Rongchong L."/>
        </authorList>
    </citation>
    <scope>NUCLEOTIDE SEQUENCE</scope>
    <source>
        <strain evidence="1">81SQS9</strain>
    </source>
</reference>
<evidence type="ECO:0000313" key="1">
    <source>
        <dbReference type="EMBL" id="KAI4471006.1"/>
    </source>
</evidence>
<proteinExistence type="predicted"/>
<dbReference type="EMBL" id="CM043015">
    <property type="protein sequence ID" value="KAI4471006.1"/>
    <property type="molecule type" value="Genomic_DNA"/>
</dbReference>
<gene>
    <name evidence="1" type="ORF">MML48_1g07014</name>
</gene>
<dbReference type="Proteomes" id="UP001056778">
    <property type="component" value="Chromosome 1"/>
</dbReference>
<accession>A0ACB9TVX8</accession>
<evidence type="ECO:0000313" key="2">
    <source>
        <dbReference type="Proteomes" id="UP001056778"/>
    </source>
</evidence>